<accession>A0A8T3DGD0</accession>
<dbReference type="Proteomes" id="UP000829720">
    <property type="component" value="Unassembled WGS sequence"/>
</dbReference>
<evidence type="ECO:0000313" key="3">
    <source>
        <dbReference type="Proteomes" id="UP000829720"/>
    </source>
</evidence>
<evidence type="ECO:0000256" key="1">
    <source>
        <dbReference type="SAM" id="MobiDB-lite"/>
    </source>
</evidence>
<name>A0A8T3DGD0_9TELE</name>
<sequence>MWNRATFQTHLSSIMDLLTKGVFAETEKLFYDSYAELKLEMCLQVQNERLDSWFMKGKLFSIIEEKKGKGLQLSGKRPGRSLGVQVGGEFSGAEVSVHEPPLIGLWGDGEPTAVAGEETPLQSVTMPDKSTDMERERPESVVMKEGRIDDAILSSDLQQPLMFMSATKSNADARERLPNGGQYCEEE</sequence>
<feature type="region of interest" description="Disordered" evidence="1">
    <location>
        <begin position="168"/>
        <end position="187"/>
    </location>
</feature>
<dbReference type="EMBL" id="JAERUA010000010">
    <property type="protein sequence ID" value="KAI1894487.1"/>
    <property type="molecule type" value="Genomic_DNA"/>
</dbReference>
<dbReference type="AlphaFoldDB" id="A0A8T3DGD0"/>
<proteinExistence type="predicted"/>
<protein>
    <submittedName>
        <fullName evidence="2">Uncharacterized protein</fullName>
    </submittedName>
</protein>
<organism evidence="2 3">
    <name type="scientific">Albula goreensis</name>
    <dbReference type="NCBI Taxonomy" id="1534307"/>
    <lineage>
        <taxon>Eukaryota</taxon>
        <taxon>Metazoa</taxon>
        <taxon>Chordata</taxon>
        <taxon>Craniata</taxon>
        <taxon>Vertebrata</taxon>
        <taxon>Euteleostomi</taxon>
        <taxon>Actinopterygii</taxon>
        <taxon>Neopterygii</taxon>
        <taxon>Teleostei</taxon>
        <taxon>Albuliformes</taxon>
        <taxon>Albulidae</taxon>
        <taxon>Albula</taxon>
    </lineage>
</organism>
<reference evidence="2" key="1">
    <citation type="submission" date="2021-01" db="EMBL/GenBank/DDBJ databases">
        <authorList>
            <person name="Zahm M."/>
            <person name="Roques C."/>
            <person name="Cabau C."/>
            <person name="Klopp C."/>
            <person name="Donnadieu C."/>
            <person name="Jouanno E."/>
            <person name="Lampietro C."/>
            <person name="Louis A."/>
            <person name="Herpin A."/>
            <person name="Echchiki A."/>
            <person name="Berthelot C."/>
            <person name="Parey E."/>
            <person name="Roest-Crollius H."/>
            <person name="Braasch I."/>
            <person name="Postlethwait J."/>
            <person name="Bobe J."/>
            <person name="Montfort J."/>
            <person name="Bouchez O."/>
            <person name="Begum T."/>
            <person name="Mejri S."/>
            <person name="Adams A."/>
            <person name="Chen W.-J."/>
            <person name="Guiguen Y."/>
        </authorList>
    </citation>
    <scope>NUCLEOTIDE SEQUENCE</scope>
    <source>
        <tissue evidence="2">Blood</tissue>
    </source>
</reference>
<keyword evidence="3" id="KW-1185">Reference proteome</keyword>
<dbReference type="OrthoDB" id="8963784at2759"/>
<gene>
    <name evidence="2" type="ORF">AGOR_G00116310</name>
</gene>
<evidence type="ECO:0000313" key="2">
    <source>
        <dbReference type="EMBL" id="KAI1894487.1"/>
    </source>
</evidence>
<comment type="caution">
    <text evidence="2">The sequence shown here is derived from an EMBL/GenBank/DDBJ whole genome shotgun (WGS) entry which is preliminary data.</text>
</comment>